<feature type="transmembrane region" description="Helical" evidence="1">
    <location>
        <begin position="6"/>
        <end position="26"/>
    </location>
</feature>
<keyword evidence="1" id="KW-0812">Transmembrane</keyword>
<dbReference type="InterPro" id="IPR037185">
    <property type="entry name" value="EmrE-like"/>
</dbReference>
<evidence type="ECO:0000259" key="2">
    <source>
        <dbReference type="Pfam" id="PF00892"/>
    </source>
</evidence>
<evidence type="ECO:0000313" key="3">
    <source>
        <dbReference type="EMBL" id="AMA75929.1"/>
    </source>
</evidence>
<name>A0A0X8D8S7_9DEIN</name>
<dbReference type="KEGG" id="tpar:AV541_08035"/>
<dbReference type="Pfam" id="PF00892">
    <property type="entry name" value="EamA"/>
    <property type="match status" value="2"/>
</dbReference>
<dbReference type="PANTHER" id="PTHR22911">
    <property type="entry name" value="ACYL-MALONYL CONDENSING ENZYME-RELATED"/>
    <property type="match status" value="1"/>
</dbReference>
<keyword evidence="1" id="KW-1133">Transmembrane helix</keyword>
<evidence type="ECO:0000256" key="1">
    <source>
        <dbReference type="SAM" id="Phobius"/>
    </source>
</evidence>
<feature type="transmembrane region" description="Helical" evidence="1">
    <location>
        <begin position="257"/>
        <end position="274"/>
    </location>
</feature>
<feature type="transmembrane region" description="Helical" evidence="1">
    <location>
        <begin position="120"/>
        <end position="136"/>
    </location>
</feature>
<feature type="transmembrane region" description="Helical" evidence="1">
    <location>
        <begin position="203"/>
        <end position="224"/>
    </location>
</feature>
<sequence>MDAHLLLPLGFGLLSALTWGAGDFGGGMASRRAHAQAVVLWASGIGLLLFLLLAQVFGEAPQGRDLPYALLGGASGALGLLAFYRALAQGEMGLAAPVAGVVGTALPVALGALLEGWPGLFPALGMGLGLLAVWLVSRPEGRARPGNLGLALLAGLGFGGFYAFMDRVEGLFYPAAWAKLTAFLLVLPTALRAKPWPGGREAPWVLLAGLGDAGGNLFFLLAAQAGRLDVAAVLSSFYPVFTVLLAWLVLKERLSRGRLTGVGLSLLAMALIALG</sequence>
<feature type="transmembrane region" description="Helical" evidence="1">
    <location>
        <begin position="69"/>
        <end position="87"/>
    </location>
</feature>
<reference evidence="3 4" key="1">
    <citation type="submission" date="2016-01" db="EMBL/GenBank/DDBJ databases">
        <title>Genome sequence of Thermus parvatiensis, a thermophile isolated from a hot water spring.</title>
        <authorList>
            <person name="Tripathi C."/>
            <person name="Lal R."/>
        </authorList>
    </citation>
    <scope>NUCLEOTIDE SEQUENCE [LARGE SCALE GENOMIC DNA]</scope>
    <source>
        <strain evidence="3 4">RL</strain>
    </source>
</reference>
<feature type="domain" description="EamA" evidence="2">
    <location>
        <begin position="11"/>
        <end position="137"/>
    </location>
</feature>
<dbReference type="InterPro" id="IPR000620">
    <property type="entry name" value="EamA_dom"/>
</dbReference>
<feature type="transmembrane region" description="Helical" evidence="1">
    <location>
        <begin position="148"/>
        <end position="165"/>
    </location>
</feature>
<dbReference type="EMBL" id="CP014141">
    <property type="protein sequence ID" value="AMA75929.1"/>
    <property type="molecule type" value="Genomic_DNA"/>
</dbReference>
<dbReference type="GO" id="GO:0016020">
    <property type="term" value="C:membrane"/>
    <property type="evidence" value="ECO:0007669"/>
    <property type="project" value="InterPro"/>
</dbReference>
<dbReference type="AlphaFoldDB" id="A0A0X8D8S7"/>
<accession>A0A0X8D8S7</accession>
<feature type="domain" description="EamA" evidence="2">
    <location>
        <begin position="150"/>
        <end position="273"/>
    </location>
</feature>
<dbReference type="SUPFAM" id="SSF103481">
    <property type="entry name" value="Multidrug resistance efflux transporter EmrE"/>
    <property type="match status" value="2"/>
</dbReference>
<dbReference type="RefSeq" id="WP_060384657.1">
    <property type="nucleotide sequence ID" value="NZ_CP014141.1"/>
</dbReference>
<proteinExistence type="predicted"/>
<dbReference type="Proteomes" id="UP000061630">
    <property type="component" value="Chromosome"/>
</dbReference>
<keyword evidence="1" id="KW-0472">Membrane</keyword>
<gene>
    <name evidence="3" type="ORF">AV541_08035</name>
</gene>
<evidence type="ECO:0000313" key="4">
    <source>
        <dbReference type="Proteomes" id="UP000061630"/>
    </source>
</evidence>
<feature type="transmembrane region" description="Helical" evidence="1">
    <location>
        <begin position="94"/>
        <end position="114"/>
    </location>
</feature>
<organism evidence="3 4">
    <name type="scientific">Thermus parvatiensis</name>
    <dbReference type="NCBI Taxonomy" id="456163"/>
    <lineage>
        <taxon>Bacteria</taxon>
        <taxon>Thermotogati</taxon>
        <taxon>Deinococcota</taxon>
        <taxon>Deinococci</taxon>
        <taxon>Thermales</taxon>
        <taxon>Thermaceae</taxon>
        <taxon>Thermus</taxon>
    </lineage>
</organism>
<dbReference type="PANTHER" id="PTHR22911:SF137">
    <property type="entry name" value="SOLUTE CARRIER FAMILY 35 MEMBER G2-RELATED"/>
    <property type="match status" value="1"/>
</dbReference>
<dbReference type="Gene3D" id="1.10.3730.20">
    <property type="match status" value="1"/>
</dbReference>
<feature type="transmembrane region" description="Helical" evidence="1">
    <location>
        <begin position="38"/>
        <end position="57"/>
    </location>
</feature>
<feature type="transmembrane region" description="Helical" evidence="1">
    <location>
        <begin position="171"/>
        <end position="191"/>
    </location>
</feature>
<protein>
    <recommendedName>
        <fullName evidence="2">EamA domain-containing protein</fullName>
    </recommendedName>
</protein>
<feature type="transmembrane region" description="Helical" evidence="1">
    <location>
        <begin position="230"/>
        <end position="250"/>
    </location>
</feature>